<feature type="region of interest" description="Disordered" evidence="4">
    <location>
        <begin position="1477"/>
        <end position="1516"/>
    </location>
</feature>
<dbReference type="Pfam" id="PF10537">
    <property type="entry name" value="WAC_Acf1_DNA_bd"/>
    <property type="match status" value="1"/>
</dbReference>
<feature type="compositionally biased region" description="Acidic residues" evidence="4">
    <location>
        <begin position="1305"/>
        <end position="1316"/>
    </location>
</feature>
<dbReference type="InterPro" id="IPR028941">
    <property type="entry name" value="WHIM2_dom"/>
</dbReference>
<protein>
    <recommendedName>
        <fullName evidence="9">WAC domain-containing protein</fullName>
    </recommendedName>
</protein>
<name>A0A1E3NF40_9ASCO</name>
<dbReference type="GO" id="GO:0031509">
    <property type="term" value="P:subtelomeric heterochromatin formation"/>
    <property type="evidence" value="ECO:0007669"/>
    <property type="project" value="TreeGrafter"/>
</dbReference>
<feature type="compositionally biased region" description="Acidic residues" evidence="4">
    <location>
        <begin position="1091"/>
        <end position="1115"/>
    </location>
</feature>
<dbReference type="GO" id="GO:0000781">
    <property type="term" value="C:chromosome, telomeric region"/>
    <property type="evidence" value="ECO:0007669"/>
    <property type="project" value="GOC"/>
</dbReference>
<feature type="domain" description="WAC" evidence="6">
    <location>
        <begin position="25"/>
        <end position="133"/>
    </location>
</feature>
<evidence type="ECO:0008006" key="9">
    <source>
        <dbReference type="Google" id="ProtNLM"/>
    </source>
</evidence>
<dbReference type="InterPro" id="IPR036420">
    <property type="entry name" value="BRCT_dom_sf"/>
</dbReference>
<accession>A0A1E3NF40</accession>
<feature type="domain" description="DDT" evidence="5">
    <location>
        <begin position="650"/>
        <end position="713"/>
    </location>
</feature>
<dbReference type="PROSITE" id="PS51136">
    <property type="entry name" value="WAC"/>
    <property type="match status" value="1"/>
</dbReference>
<dbReference type="PANTHER" id="PTHR32075">
    <property type="entry name" value="ISWI CHROMATIN-REMODELING COMPLEX SUBUNIT YPL216W-RELATED"/>
    <property type="match status" value="1"/>
</dbReference>
<evidence type="ECO:0000256" key="2">
    <source>
        <dbReference type="ARBA" id="ARBA00023242"/>
    </source>
</evidence>
<dbReference type="STRING" id="763406.A0A1E3NF40"/>
<feature type="region of interest" description="Disordered" evidence="4">
    <location>
        <begin position="248"/>
        <end position="295"/>
    </location>
</feature>
<feature type="region of interest" description="Disordered" evidence="4">
    <location>
        <begin position="1086"/>
        <end position="1125"/>
    </location>
</feature>
<sequence length="1516" mass="174170">MVLFKRKQITFVPPPLLPADATPSTPVWVIPETGEWFLKYEDYLNRMSFYNVKKFVCETSGNSNFTFFEALKVEHNELFSMQSNFPEPVKEPILRHVSFSTVPRIDLLVDQVYTKFKDDFFPGDKVIVKYTGGYRAHGIVKEKVVFNSRMDSNGVIQSPFISYRIFLPADENEVVIEDASLIYRERNRFTKSYVKTFLKMSLVRSNRLGAPWVIRDEIAKKYKISLEWPADMKKVDYVSQNTTHNRTSISILNDDDNEDDSLNDLHRPKFVPMAGPHSAPKQASKQRQKQKQSPHMMIENGDAAPLSAVSTQGLSKSQMGIFNQNENSLDYGMRSSRGFSHTVFENLKETPPAYEDLYDKWCEQWYQILRRTTAYFEDLKTEDRARDKVIKLFEFAGVKIVDTFDPDNTHFIVTQRPFVSKEAYPESDPFSYVHMKRIKVWHYEKCQRFFKSIRISNRRIDQLAKQRAIQKGIEVIDYLSGNGSTENNGNITNQNEDSFTVNEEEDSHTMQPSAQSKSFVNIAPAPTIDDHSNGKTSGNGKGKGRAKGKGRQKPISDTASAKENEPANSKKSNSKTAKPDEKNNKPESKTDDSKSKAAETKIENEQADKKSHKPVIVDDLLLPIKYDVSKPNWKVLSGLENLHFDFENCPITTSNVLEVWIFINMFHEAFVIDTFTFDDFLYALQWNDPSKKSPLLLEIFCALLSCIISKEGELLITLPVDIQSEIEEKEAEMKEKKLAKEREKKEKDKKSIKVEDDEDDEVENEDEDEENENENEGQSKENGNGTGVQVKEERKENAGAEKSFEVKEESEKDDDDDDDDDDINHNAYSILDYKKLSWRERLQKRHFKEGQWLIILMGIFSITEFIPEYKNEITKTYELLAPLDEVPTPETLMANFCEKVSPVRRVSMLSILMGLLLGGEVVRAHTDFVVSRSASLRRERFELQKELKLKVESAHIANKDVLDSLRTIDVREIKQRIEDRELEALTTEEEKEKWIEIKNRGGRPIQNTLPPEPSALEKAVAAGHPEFLKLLSARTEKISEVESMKKQRLEIDRTLVELNCQRIRYLGRDKVWNRYWWFEKNGLPNLGGNKDDDDENDEIDREERDDADNGDDDESGDLRKKDDNSEYDSETYLMGRIWIQGPSAIDVHHLRGGDGTGLKRKMIEEGENILKNERDWVFIDQVEDFNKLVSWLNDKGLRERALKKELNECRDRVISSFKARRNFLKGGESQIKLSNYIKKLEEGAVNEKETTKEETEKVEVMEIDSEDDRPAELDFEDEEAEEEEENGEDERAGDKDQKDHKKEEDEVLAIDGDSDSDTSRVTRSTRSLRNRKPLVAEEKLRRSKRNAAASPTSVNTRSKRRRVNTSDSSDDVSLDGSVDAGTGNDDENDDSTTVEQEFDDETETSKFNGKTLQSEEGYIDRMVRLLQLPGSDDPPELRTNLLIRARAKLGELDALNREENMILWVNSAAIEKNGYTHYEGPRIINSSRASRGNKKGRASKSSRGSRGRGRGRQSRV</sequence>
<feature type="region of interest" description="Disordered" evidence="4">
    <location>
        <begin position="524"/>
        <end position="610"/>
    </location>
</feature>
<organism evidence="7 8">
    <name type="scientific">Pichia membranifaciens NRRL Y-2026</name>
    <dbReference type="NCBI Taxonomy" id="763406"/>
    <lineage>
        <taxon>Eukaryota</taxon>
        <taxon>Fungi</taxon>
        <taxon>Dikarya</taxon>
        <taxon>Ascomycota</taxon>
        <taxon>Saccharomycotina</taxon>
        <taxon>Pichiomycetes</taxon>
        <taxon>Pichiales</taxon>
        <taxon>Pichiaceae</taxon>
        <taxon>Pichia</taxon>
    </lineage>
</organism>
<evidence type="ECO:0000313" key="8">
    <source>
        <dbReference type="Proteomes" id="UP000094455"/>
    </source>
</evidence>
<evidence type="ECO:0000256" key="3">
    <source>
        <dbReference type="PROSITE-ProRule" id="PRU00475"/>
    </source>
</evidence>
<feature type="compositionally biased region" description="Acidic residues" evidence="4">
    <location>
        <begin position="755"/>
        <end position="775"/>
    </location>
</feature>
<dbReference type="PROSITE" id="PS50827">
    <property type="entry name" value="DDT"/>
    <property type="match status" value="1"/>
</dbReference>
<dbReference type="RefSeq" id="XP_019015855.1">
    <property type="nucleotide sequence ID" value="XM_019161890.1"/>
</dbReference>
<dbReference type="Proteomes" id="UP000094455">
    <property type="component" value="Unassembled WGS sequence"/>
</dbReference>
<dbReference type="InterPro" id="IPR013136">
    <property type="entry name" value="WSTF_Acf1_Cbp146"/>
</dbReference>
<feature type="compositionally biased region" description="Basic and acidic residues" evidence="4">
    <location>
        <begin position="1246"/>
        <end position="1260"/>
    </location>
</feature>
<dbReference type="GO" id="GO:0005634">
    <property type="term" value="C:nucleus"/>
    <property type="evidence" value="ECO:0007669"/>
    <property type="project" value="UniProtKB-SubCell"/>
</dbReference>
<evidence type="ECO:0000259" key="6">
    <source>
        <dbReference type="PROSITE" id="PS51136"/>
    </source>
</evidence>
<dbReference type="GeneID" id="30178577"/>
<dbReference type="SMART" id="SM00571">
    <property type="entry name" value="DDT"/>
    <property type="match status" value="1"/>
</dbReference>
<keyword evidence="8" id="KW-1185">Reference proteome</keyword>
<feature type="compositionally biased region" description="Basic residues" evidence="4">
    <location>
        <begin position="542"/>
        <end position="552"/>
    </location>
</feature>
<evidence type="ECO:0000313" key="7">
    <source>
        <dbReference type="EMBL" id="ODQ44742.1"/>
    </source>
</evidence>
<feature type="compositionally biased region" description="Basic and acidic residues" evidence="4">
    <location>
        <begin position="1289"/>
        <end position="1304"/>
    </location>
</feature>
<keyword evidence="2 3" id="KW-0539">Nucleus</keyword>
<evidence type="ECO:0000259" key="5">
    <source>
        <dbReference type="PROSITE" id="PS50827"/>
    </source>
</evidence>
<dbReference type="InterPro" id="IPR018501">
    <property type="entry name" value="DDT_dom"/>
</dbReference>
<feature type="compositionally biased region" description="Basic and acidic residues" evidence="4">
    <location>
        <begin position="737"/>
        <end position="754"/>
    </location>
</feature>
<dbReference type="PANTHER" id="PTHR32075:SF6">
    <property type="entry name" value="ISWI CHROMATIN-REMODELING COMPLEX SUBUNIT YPL216W-RELATED"/>
    <property type="match status" value="1"/>
</dbReference>
<feature type="compositionally biased region" description="Basic and acidic residues" evidence="4">
    <location>
        <begin position="577"/>
        <end position="609"/>
    </location>
</feature>
<feature type="compositionally biased region" description="Basic and acidic residues" evidence="4">
    <location>
        <begin position="790"/>
        <end position="810"/>
    </location>
</feature>
<gene>
    <name evidence="7" type="ORF">PICMEDRAFT_18133</name>
</gene>
<evidence type="ECO:0000256" key="1">
    <source>
        <dbReference type="ARBA" id="ARBA00004123"/>
    </source>
</evidence>
<feature type="region of interest" description="Disordered" evidence="4">
    <location>
        <begin position="1246"/>
        <end position="1413"/>
    </location>
</feature>
<feature type="compositionally biased region" description="Basic residues" evidence="4">
    <location>
        <begin position="1491"/>
        <end position="1516"/>
    </location>
</feature>
<feature type="compositionally biased region" description="Acidic residues" evidence="4">
    <location>
        <begin position="1384"/>
        <end position="1402"/>
    </location>
</feature>
<comment type="subcellular location">
    <subcellularLocation>
        <location evidence="1 3">Nucleus</location>
    </subcellularLocation>
</comment>
<feature type="compositionally biased region" description="Acidic residues" evidence="4">
    <location>
        <begin position="1261"/>
        <end position="1288"/>
    </location>
</feature>
<evidence type="ECO:0000256" key="4">
    <source>
        <dbReference type="SAM" id="MobiDB-lite"/>
    </source>
</evidence>
<dbReference type="GO" id="GO:0000785">
    <property type="term" value="C:chromatin"/>
    <property type="evidence" value="ECO:0007669"/>
    <property type="project" value="UniProtKB-ARBA"/>
</dbReference>
<feature type="region of interest" description="Disordered" evidence="4">
    <location>
        <begin position="737"/>
        <end position="823"/>
    </location>
</feature>
<dbReference type="OrthoDB" id="332390at2759"/>
<reference evidence="7 8" key="1">
    <citation type="journal article" date="2016" name="Proc. Natl. Acad. Sci. U.S.A.">
        <title>Comparative genomics of biotechnologically important yeasts.</title>
        <authorList>
            <person name="Riley R."/>
            <person name="Haridas S."/>
            <person name="Wolfe K.H."/>
            <person name="Lopes M.R."/>
            <person name="Hittinger C.T."/>
            <person name="Goeker M."/>
            <person name="Salamov A.A."/>
            <person name="Wisecaver J.H."/>
            <person name="Long T.M."/>
            <person name="Calvey C.H."/>
            <person name="Aerts A.L."/>
            <person name="Barry K.W."/>
            <person name="Choi C."/>
            <person name="Clum A."/>
            <person name="Coughlan A.Y."/>
            <person name="Deshpande S."/>
            <person name="Douglass A.P."/>
            <person name="Hanson S.J."/>
            <person name="Klenk H.-P."/>
            <person name="LaButti K.M."/>
            <person name="Lapidus A."/>
            <person name="Lindquist E.A."/>
            <person name="Lipzen A.M."/>
            <person name="Meier-Kolthoff J.P."/>
            <person name="Ohm R.A."/>
            <person name="Otillar R.P."/>
            <person name="Pangilinan J.L."/>
            <person name="Peng Y."/>
            <person name="Rokas A."/>
            <person name="Rosa C.A."/>
            <person name="Scheuner C."/>
            <person name="Sibirny A.A."/>
            <person name="Slot J.C."/>
            <person name="Stielow J.B."/>
            <person name="Sun H."/>
            <person name="Kurtzman C.P."/>
            <person name="Blackwell M."/>
            <person name="Grigoriev I.V."/>
            <person name="Jeffries T.W."/>
        </authorList>
    </citation>
    <scope>NUCLEOTIDE SEQUENCE [LARGE SCALE GENOMIC DNA]</scope>
    <source>
        <strain evidence="7 8">NRRL Y-2026</strain>
    </source>
</reference>
<proteinExistence type="predicted"/>
<dbReference type="Pfam" id="PF02791">
    <property type="entry name" value="DDT"/>
    <property type="match status" value="1"/>
</dbReference>
<feature type="compositionally biased region" description="Acidic residues" evidence="4">
    <location>
        <begin position="253"/>
        <end position="262"/>
    </location>
</feature>
<dbReference type="Gene3D" id="3.40.50.10190">
    <property type="entry name" value="BRCT domain"/>
    <property type="match status" value="1"/>
</dbReference>
<dbReference type="EMBL" id="KV454006">
    <property type="protein sequence ID" value="ODQ44742.1"/>
    <property type="molecule type" value="Genomic_DNA"/>
</dbReference>
<dbReference type="Pfam" id="PF15613">
    <property type="entry name" value="WSD"/>
    <property type="match status" value="1"/>
</dbReference>
<feature type="compositionally biased region" description="Acidic residues" evidence="4">
    <location>
        <begin position="811"/>
        <end position="822"/>
    </location>
</feature>